<evidence type="ECO:0000256" key="2">
    <source>
        <dbReference type="ARBA" id="ARBA00022525"/>
    </source>
</evidence>
<accession>A0A2G9S1N0</accession>
<protein>
    <recommendedName>
        <fullName evidence="4">Olfactomedin-like domain-containing protein</fullName>
    </recommendedName>
</protein>
<evidence type="ECO:0000313" key="5">
    <source>
        <dbReference type="EMBL" id="PIO33965.1"/>
    </source>
</evidence>
<dbReference type="OrthoDB" id="8626508at2759"/>
<feature type="domain" description="Olfactomedin-like" evidence="4">
    <location>
        <begin position="362"/>
        <end position="634"/>
    </location>
</feature>
<evidence type="ECO:0000256" key="3">
    <source>
        <dbReference type="PROSITE-ProRule" id="PRU00446"/>
    </source>
</evidence>
<organism evidence="5 6">
    <name type="scientific">Aquarana catesbeiana</name>
    <name type="common">American bullfrog</name>
    <name type="synonym">Rana catesbeiana</name>
    <dbReference type="NCBI Taxonomy" id="8400"/>
    <lineage>
        <taxon>Eukaryota</taxon>
        <taxon>Metazoa</taxon>
        <taxon>Chordata</taxon>
        <taxon>Craniata</taxon>
        <taxon>Vertebrata</taxon>
        <taxon>Euteleostomi</taxon>
        <taxon>Amphibia</taxon>
        <taxon>Batrachia</taxon>
        <taxon>Anura</taxon>
        <taxon>Neobatrachia</taxon>
        <taxon>Ranoidea</taxon>
        <taxon>Ranidae</taxon>
        <taxon>Aquarana</taxon>
    </lineage>
</organism>
<gene>
    <name evidence="5" type="ORF">AB205_0153770</name>
</gene>
<sequence length="639" mass="72813">INSTGTVNEQEVCQCSVILPDNTFPADRLEAVEISNQKLSISVNQEITRIQNYQATLTEYVQKLKNLTRRVEIVELGGVSYTELDFELLKLEIREMESLVIRLKQSINGSNTLVESLFVEIHNISVMVSQLESYDKNNVLAVRREIAFLRKKLEECEKNQGAPALPPPVNYGALEALPIHFNGQRALGAINSTGTVNEQEVCQCSVILPDNTFPSDRLEAIEISNQKLSISVNQEITRIQNYQATLTEYVQKLKNLTRRVEIVELGGVSYTELDFELLKLEIREMESLVIRLKQSINGSSTLVESLFEEIHNISVMVSQLESYDKNNVLAVRREIAFLRKKLEECEKNQGAPALPPPVNYGTCNHGGLKNISKPFVVQLNWLGFNYKFGGWGKDSFLGAEQDTHWVAPLTTDSRTMNIFRYYPTYDDLLLYKRPTDKVLTKTLAYNNIDYSGCGQGGGMILFNYSMYYNCYNTRDICKYKVDTGALERKTLTDATFNNRFSYASSNWQDIDLASDEYNLWVIYSTEQNSGNMLISKLNSTTLTVEATWSTAQYKPAVTNAFMVCGVLYATRTLNTRKEEIFYMYDTNTKKEGQVSIVLDKMMENVQSLSYNPNDHKLYMYNDGYLVTYDLTFKPLEKPT</sequence>
<keyword evidence="2" id="KW-0964">Secreted</keyword>
<name>A0A2G9S1N0_AQUCT</name>
<dbReference type="PANTHER" id="PTHR23192:SF7">
    <property type="entry name" value="OLFACTOMEDIN-4"/>
    <property type="match status" value="1"/>
</dbReference>
<comment type="subcellular location">
    <subcellularLocation>
        <location evidence="1">Secreted</location>
    </subcellularLocation>
</comment>
<dbReference type="PANTHER" id="PTHR23192">
    <property type="entry name" value="OLFACTOMEDIN-RELATED"/>
    <property type="match status" value="1"/>
</dbReference>
<dbReference type="InterPro" id="IPR003112">
    <property type="entry name" value="Olfac-like_dom"/>
</dbReference>
<dbReference type="SMART" id="SM00284">
    <property type="entry name" value="OLF"/>
    <property type="match status" value="1"/>
</dbReference>
<reference evidence="6" key="1">
    <citation type="journal article" date="2017" name="Nat. Commun.">
        <title>The North American bullfrog draft genome provides insight into hormonal regulation of long noncoding RNA.</title>
        <authorList>
            <person name="Hammond S.A."/>
            <person name="Warren R.L."/>
            <person name="Vandervalk B.P."/>
            <person name="Kucuk E."/>
            <person name="Khan H."/>
            <person name="Gibb E.A."/>
            <person name="Pandoh P."/>
            <person name="Kirk H."/>
            <person name="Zhao Y."/>
            <person name="Jones M."/>
            <person name="Mungall A.J."/>
            <person name="Coope R."/>
            <person name="Pleasance S."/>
            <person name="Moore R.A."/>
            <person name="Holt R.A."/>
            <person name="Round J.M."/>
            <person name="Ohora S."/>
            <person name="Walle B.V."/>
            <person name="Veldhoen N."/>
            <person name="Helbing C.C."/>
            <person name="Birol I."/>
        </authorList>
    </citation>
    <scope>NUCLEOTIDE SEQUENCE [LARGE SCALE GENOMIC DNA]</scope>
</reference>
<feature type="non-terminal residue" evidence="5">
    <location>
        <position position="1"/>
    </location>
</feature>
<dbReference type="Pfam" id="PF02191">
    <property type="entry name" value="OLF"/>
    <property type="match status" value="1"/>
</dbReference>
<dbReference type="GO" id="GO:0005615">
    <property type="term" value="C:extracellular space"/>
    <property type="evidence" value="ECO:0007669"/>
    <property type="project" value="TreeGrafter"/>
</dbReference>
<dbReference type="GO" id="GO:0007165">
    <property type="term" value="P:signal transduction"/>
    <property type="evidence" value="ECO:0007669"/>
    <property type="project" value="TreeGrafter"/>
</dbReference>
<keyword evidence="6" id="KW-1185">Reference proteome</keyword>
<comment type="caution">
    <text evidence="3">Lacks conserved residue(s) required for the propagation of feature annotation.</text>
</comment>
<evidence type="ECO:0000256" key="1">
    <source>
        <dbReference type="ARBA" id="ARBA00004613"/>
    </source>
</evidence>
<dbReference type="EMBL" id="KV928778">
    <property type="protein sequence ID" value="PIO33965.1"/>
    <property type="molecule type" value="Genomic_DNA"/>
</dbReference>
<dbReference type="AlphaFoldDB" id="A0A2G9S1N0"/>
<evidence type="ECO:0000313" key="6">
    <source>
        <dbReference type="Proteomes" id="UP000228934"/>
    </source>
</evidence>
<dbReference type="PROSITE" id="PS51132">
    <property type="entry name" value="OLF"/>
    <property type="match status" value="1"/>
</dbReference>
<dbReference type="InterPro" id="IPR050605">
    <property type="entry name" value="Olfactomedin-like_domain"/>
</dbReference>
<evidence type="ECO:0000259" key="4">
    <source>
        <dbReference type="PROSITE" id="PS51132"/>
    </source>
</evidence>
<dbReference type="Proteomes" id="UP000228934">
    <property type="component" value="Unassembled WGS sequence"/>
</dbReference>
<proteinExistence type="predicted"/>